<protein>
    <submittedName>
        <fullName evidence="3">Large terminase protein</fullName>
    </submittedName>
</protein>
<dbReference type="RefSeq" id="WP_186412246.1">
    <property type="nucleotide sequence ID" value="NZ_FLQY01000364.1"/>
</dbReference>
<evidence type="ECO:0000259" key="2">
    <source>
        <dbReference type="Pfam" id="PF17289"/>
    </source>
</evidence>
<gene>
    <name evidence="3" type="ORF">PROAA_610032</name>
</gene>
<evidence type="ECO:0000313" key="3">
    <source>
        <dbReference type="EMBL" id="SBT10672.1"/>
    </source>
</evidence>
<proteinExistence type="predicted"/>
<keyword evidence="4" id="KW-1185">Reference proteome</keyword>
<organism evidence="3 4">
    <name type="scientific">Candidatus Propionivibrio aalborgensis</name>
    <dbReference type="NCBI Taxonomy" id="1860101"/>
    <lineage>
        <taxon>Bacteria</taxon>
        <taxon>Pseudomonadati</taxon>
        <taxon>Pseudomonadota</taxon>
        <taxon>Betaproteobacteria</taxon>
        <taxon>Rhodocyclales</taxon>
        <taxon>Rhodocyclaceae</taxon>
        <taxon>Propionivibrio</taxon>
    </lineage>
</organism>
<dbReference type="AlphaFoldDB" id="A0A1A8Y0Y2"/>
<accession>A0A1A8Y0Y2</accession>
<dbReference type="EMBL" id="FLQY01000364">
    <property type="protein sequence ID" value="SBT10672.1"/>
    <property type="molecule type" value="Genomic_DNA"/>
</dbReference>
<reference evidence="3 4" key="1">
    <citation type="submission" date="2016-06" db="EMBL/GenBank/DDBJ databases">
        <authorList>
            <person name="Kjaerup R.B."/>
            <person name="Dalgaard T.S."/>
            <person name="Juul-Madsen H.R."/>
        </authorList>
    </citation>
    <scope>NUCLEOTIDE SEQUENCE [LARGE SCALE GENOMIC DNA]</scope>
    <source>
        <strain evidence="3">2</strain>
    </source>
</reference>
<dbReference type="InterPro" id="IPR035421">
    <property type="entry name" value="Terminase_6C"/>
</dbReference>
<dbReference type="Gene3D" id="3.30.420.280">
    <property type="match status" value="1"/>
</dbReference>
<feature type="domain" description="Terminase large subunit gp17-like C-terminal" evidence="2">
    <location>
        <begin position="72"/>
        <end position="230"/>
    </location>
</feature>
<sequence>MSRAIISMTIDDAEHYTPEQRAAIIASYPEHERDARAKGIPTLGSGRIFPIDEDSIKVDPFKIPAHWPRINGIDFGWDHPSAGVQCAWDRDSDVFYIIKAHRASQQTPVLFAPAVKAWGSWVPTAWPHDGLQTDKGSGLQLALQYAEAGLKMLKDKATHAPKAGQPEGSGGNGVEAGLMEMLDRMQTGRFKVFSNLDDWFQEFRLYHRKDGRVVKEFDDLISATRYALMMKRKAVVQTITTQQVVPQWRPLDPEIGY</sequence>
<dbReference type="Pfam" id="PF17289">
    <property type="entry name" value="Terminase_6C"/>
    <property type="match status" value="1"/>
</dbReference>
<dbReference type="Pfam" id="PF03237">
    <property type="entry name" value="Terminase_6N"/>
    <property type="match status" value="1"/>
</dbReference>
<dbReference type="Proteomes" id="UP000199600">
    <property type="component" value="Unassembled WGS sequence"/>
</dbReference>
<name>A0A1A8Y0Y2_9RHOO</name>
<evidence type="ECO:0000256" key="1">
    <source>
        <dbReference type="ARBA" id="ARBA00022612"/>
    </source>
</evidence>
<evidence type="ECO:0000313" key="4">
    <source>
        <dbReference type="Proteomes" id="UP000199600"/>
    </source>
</evidence>
<keyword evidence="1" id="KW-1188">Viral release from host cell</keyword>